<dbReference type="Proteomes" id="UP000308768">
    <property type="component" value="Unassembled WGS sequence"/>
</dbReference>
<evidence type="ECO:0000313" key="8">
    <source>
        <dbReference type="Proteomes" id="UP000308768"/>
    </source>
</evidence>
<name>A0A4U0XWC8_9PEZI</name>
<evidence type="ECO:0000313" key="7">
    <source>
        <dbReference type="EMBL" id="TKA82154.1"/>
    </source>
</evidence>
<keyword evidence="4 6" id="KW-1133">Transmembrane helix</keyword>
<feature type="transmembrane region" description="Helical" evidence="6">
    <location>
        <begin position="53"/>
        <end position="72"/>
    </location>
</feature>
<dbReference type="PANTHER" id="PTHR43791">
    <property type="entry name" value="PERMEASE-RELATED"/>
    <property type="match status" value="1"/>
</dbReference>
<evidence type="ECO:0000256" key="3">
    <source>
        <dbReference type="ARBA" id="ARBA00022692"/>
    </source>
</evidence>
<dbReference type="STRING" id="331657.A0A4U0XWC8"/>
<keyword evidence="8" id="KW-1185">Reference proteome</keyword>
<evidence type="ECO:0000256" key="2">
    <source>
        <dbReference type="ARBA" id="ARBA00022448"/>
    </source>
</evidence>
<comment type="caution">
    <text evidence="7">The sequence shown here is derived from an EMBL/GenBank/DDBJ whole genome shotgun (WGS) entry which is preliminary data.</text>
</comment>
<feature type="transmembrane region" description="Helical" evidence="6">
    <location>
        <begin position="30"/>
        <end position="46"/>
    </location>
</feature>
<keyword evidence="5 6" id="KW-0472">Membrane</keyword>
<feature type="transmembrane region" description="Helical" evidence="6">
    <location>
        <begin position="78"/>
        <end position="101"/>
    </location>
</feature>
<evidence type="ECO:0000256" key="1">
    <source>
        <dbReference type="ARBA" id="ARBA00004141"/>
    </source>
</evidence>
<organism evidence="7 8">
    <name type="scientific">Cryomyces minteri</name>
    <dbReference type="NCBI Taxonomy" id="331657"/>
    <lineage>
        <taxon>Eukaryota</taxon>
        <taxon>Fungi</taxon>
        <taxon>Dikarya</taxon>
        <taxon>Ascomycota</taxon>
        <taxon>Pezizomycotina</taxon>
        <taxon>Dothideomycetes</taxon>
        <taxon>Dothideomycetes incertae sedis</taxon>
        <taxon>Cryomyces</taxon>
    </lineage>
</organism>
<proteinExistence type="predicted"/>
<dbReference type="EMBL" id="NAJN01000006">
    <property type="protein sequence ID" value="TKA82154.1"/>
    <property type="molecule type" value="Genomic_DNA"/>
</dbReference>
<feature type="transmembrane region" description="Helical" evidence="6">
    <location>
        <begin position="145"/>
        <end position="167"/>
    </location>
</feature>
<evidence type="ECO:0000256" key="5">
    <source>
        <dbReference type="ARBA" id="ARBA00023136"/>
    </source>
</evidence>
<comment type="subcellular location">
    <subcellularLocation>
        <location evidence="1">Membrane</location>
        <topology evidence="1">Multi-pass membrane protein</topology>
    </subcellularLocation>
</comment>
<evidence type="ECO:0008006" key="9">
    <source>
        <dbReference type="Google" id="ProtNLM"/>
    </source>
</evidence>
<reference evidence="7 8" key="1">
    <citation type="submission" date="2017-03" db="EMBL/GenBank/DDBJ databases">
        <title>Genomes of endolithic fungi from Antarctica.</title>
        <authorList>
            <person name="Coleine C."/>
            <person name="Masonjones S."/>
            <person name="Stajich J.E."/>
        </authorList>
    </citation>
    <scope>NUCLEOTIDE SEQUENCE [LARGE SCALE GENOMIC DNA]</scope>
    <source>
        <strain evidence="7 8">CCFEE 5187</strain>
    </source>
</reference>
<protein>
    <recommendedName>
        <fullName evidence="9">Major facilitator superfamily (MFS) profile domain-containing protein</fullName>
    </recommendedName>
</protein>
<dbReference type="OrthoDB" id="2962993at2759"/>
<dbReference type="Gene3D" id="1.20.1250.20">
    <property type="entry name" value="MFS general substrate transporter like domains"/>
    <property type="match status" value="1"/>
</dbReference>
<dbReference type="PANTHER" id="PTHR43791:SF19">
    <property type="entry name" value="TRANSPORTER, PUTATIVE (AFU_ORTHOLOGUE AFUA_1G01812)-RELATED"/>
    <property type="match status" value="1"/>
</dbReference>
<dbReference type="SUPFAM" id="SSF103473">
    <property type="entry name" value="MFS general substrate transporter"/>
    <property type="match status" value="1"/>
</dbReference>
<keyword evidence="3 6" id="KW-0812">Transmembrane</keyword>
<keyword evidence="2" id="KW-0813">Transport</keyword>
<dbReference type="GO" id="GO:0022857">
    <property type="term" value="F:transmembrane transporter activity"/>
    <property type="evidence" value="ECO:0007669"/>
    <property type="project" value="TreeGrafter"/>
</dbReference>
<accession>A0A4U0XWC8</accession>
<dbReference type="AlphaFoldDB" id="A0A4U0XWC8"/>
<feature type="transmembrane region" description="Helical" evidence="6">
    <location>
        <begin position="113"/>
        <end position="133"/>
    </location>
</feature>
<dbReference type="FunFam" id="1.20.1250.20:FF:000068">
    <property type="entry name" value="MFS general substrate transporter"/>
    <property type="match status" value="1"/>
</dbReference>
<evidence type="ECO:0000256" key="4">
    <source>
        <dbReference type="ARBA" id="ARBA00022989"/>
    </source>
</evidence>
<dbReference type="GO" id="GO:0016020">
    <property type="term" value="C:membrane"/>
    <property type="evidence" value="ECO:0007669"/>
    <property type="project" value="UniProtKB-SubCell"/>
</dbReference>
<gene>
    <name evidence="7" type="ORF">B0A49_00212</name>
</gene>
<sequence>MPLYAFSLFLPTIISQLGYSSTRANLLSVPPYAAAAILTVLIGWIADRTRQRGLCNILVSFLGIAGFAMQLGSKAASVKYAGTFLGALGIYPCIANTITWASNNAEGTYKRGVTLGFVIGFGNLNGVVSSNIYRARDKPGYKLGHGVVMAYLILFLLIGSISTHLALRGENRKRLAGKRDNRIVGLSEKDIDALGDKRPDFIYTL</sequence>
<evidence type="ECO:0000256" key="6">
    <source>
        <dbReference type="SAM" id="Phobius"/>
    </source>
</evidence>
<dbReference type="InterPro" id="IPR036259">
    <property type="entry name" value="MFS_trans_sf"/>
</dbReference>